<protein>
    <recommendedName>
        <fullName evidence="11">Endoplasmic reticulum transmembrane protein</fullName>
    </recommendedName>
</protein>
<dbReference type="GO" id="GO:0070973">
    <property type="term" value="P:protein localization to endoplasmic reticulum exit site"/>
    <property type="evidence" value="ECO:0007669"/>
    <property type="project" value="UniProtKB-UniRule"/>
</dbReference>
<dbReference type="GO" id="GO:0006888">
    <property type="term" value="P:endoplasmic reticulum to Golgi vesicle-mediated transport"/>
    <property type="evidence" value="ECO:0007669"/>
    <property type="project" value="UniProtKB-UniRule"/>
</dbReference>
<dbReference type="PANTHER" id="PTHR12701:SF20">
    <property type="entry name" value="ENDOPLASMIC RETICULUM TRANSMEMBRANE PROTEIN"/>
    <property type="match status" value="1"/>
</dbReference>
<gene>
    <name evidence="15" type="ORF">NADFUDRAFT_42264</name>
</gene>
<evidence type="ECO:0000256" key="4">
    <source>
        <dbReference type="ARBA" id="ARBA00022692"/>
    </source>
</evidence>
<feature type="domain" description="BAP29/BAP31 transmembrane" evidence="13">
    <location>
        <begin position="1"/>
        <end position="149"/>
    </location>
</feature>
<evidence type="ECO:0000313" key="16">
    <source>
        <dbReference type="Proteomes" id="UP000095009"/>
    </source>
</evidence>
<dbReference type="InterPro" id="IPR008417">
    <property type="entry name" value="BAP29/BAP31"/>
</dbReference>
<evidence type="ECO:0000256" key="9">
    <source>
        <dbReference type="ARBA" id="ARBA00023054"/>
    </source>
</evidence>
<dbReference type="Gene3D" id="1.20.5.110">
    <property type="match status" value="1"/>
</dbReference>
<evidence type="ECO:0000259" key="14">
    <source>
        <dbReference type="Pfam" id="PF18035"/>
    </source>
</evidence>
<reference evidence="15 16" key="1">
    <citation type="journal article" date="2016" name="Proc. Natl. Acad. Sci. U.S.A.">
        <title>Comparative genomics of biotechnologically important yeasts.</title>
        <authorList>
            <person name="Riley R."/>
            <person name="Haridas S."/>
            <person name="Wolfe K.H."/>
            <person name="Lopes M.R."/>
            <person name="Hittinger C.T."/>
            <person name="Goeker M."/>
            <person name="Salamov A.A."/>
            <person name="Wisecaver J.H."/>
            <person name="Long T.M."/>
            <person name="Calvey C.H."/>
            <person name="Aerts A.L."/>
            <person name="Barry K.W."/>
            <person name="Choi C."/>
            <person name="Clum A."/>
            <person name="Coughlan A.Y."/>
            <person name="Deshpande S."/>
            <person name="Douglass A.P."/>
            <person name="Hanson S.J."/>
            <person name="Klenk H.-P."/>
            <person name="LaButti K.M."/>
            <person name="Lapidus A."/>
            <person name="Lindquist E.A."/>
            <person name="Lipzen A.M."/>
            <person name="Meier-Kolthoff J.P."/>
            <person name="Ohm R.A."/>
            <person name="Otillar R.P."/>
            <person name="Pangilinan J.L."/>
            <person name="Peng Y."/>
            <person name="Rokas A."/>
            <person name="Rosa C.A."/>
            <person name="Scheuner C."/>
            <person name="Sibirny A.A."/>
            <person name="Slot J.C."/>
            <person name="Stielow J.B."/>
            <person name="Sun H."/>
            <person name="Kurtzman C.P."/>
            <person name="Blackwell M."/>
            <person name="Grigoriev I.V."/>
            <person name="Jeffries T.W."/>
        </authorList>
    </citation>
    <scope>NUCLEOTIDE SEQUENCE [LARGE SCALE GENOMIC DNA]</scope>
    <source>
        <strain evidence="15 16">DSM 6958</strain>
    </source>
</reference>
<evidence type="ECO:0000256" key="12">
    <source>
        <dbReference type="SAM" id="MobiDB-lite"/>
    </source>
</evidence>
<keyword evidence="6 11" id="KW-0931">ER-Golgi transport</keyword>
<comment type="similarity">
    <text evidence="2 11">Belongs to the BCAP29/BCAP31 family.</text>
</comment>
<evidence type="ECO:0000256" key="2">
    <source>
        <dbReference type="ARBA" id="ARBA00007956"/>
    </source>
</evidence>
<comment type="subcellular location">
    <subcellularLocation>
        <location evidence="1 11">Endoplasmic reticulum membrane</location>
        <topology evidence="1 11">Multi-pass membrane protein</topology>
    </subcellularLocation>
</comment>
<organism evidence="15 16">
    <name type="scientific">Nadsonia fulvescens var. elongata DSM 6958</name>
    <dbReference type="NCBI Taxonomy" id="857566"/>
    <lineage>
        <taxon>Eukaryota</taxon>
        <taxon>Fungi</taxon>
        <taxon>Dikarya</taxon>
        <taxon>Ascomycota</taxon>
        <taxon>Saccharomycotina</taxon>
        <taxon>Dipodascomycetes</taxon>
        <taxon>Dipodascales</taxon>
        <taxon>Dipodascales incertae sedis</taxon>
        <taxon>Nadsonia</taxon>
    </lineage>
</organism>
<evidence type="ECO:0000313" key="15">
    <source>
        <dbReference type="EMBL" id="ODQ64961.1"/>
    </source>
</evidence>
<dbReference type="Pfam" id="PF18035">
    <property type="entry name" value="Bap31_Bap29_C"/>
    <property type="match status" value="1"/>
</dbReference>
<comment type="function">
    <text evidence="11">May play a role in anterograde transport of membrane proteins from the endoplasmic reticulum to the Golgi.</text>
</comment>
<dbReference type="GO" id="GO:0005789">
    <property type="term" value="C:endoplasmic reticulum membrane"/>
    <property type="evidence" value="ECO:0007669"/>
    <property type="project" value="UniProtKB-SubCell"/>
</dbReference>
<keyword evidence="4 11" id="KW-0812">Transmembrane</keyword>
<feature type="domain" description="Bap31/Bap29 cytoplasmic coiled-coil" evidence="14">
    <location>
        <begin position="170"/>
        <end position="219"/>
    </location>
</feature>
<keyword evidence="7 11" id="KW-0653">Protein transport</keyword>
<feature type="transmembrane region" description="Helical" evidence="11">
    <location>
        <begin position="47"/>
        <end position="63"/>
    </location>
</feature>
<evidence type="ECO:0000256" key="5">
    <source>
        <dbReference type="ARBA" id="ARBA00022824"/>
    </source>
</evidence>
<keyword evidence="9" id="KW-0175">Coiled coil</keyword>
<dbReference type="InterPro" id="IPR041672">
    <property type="entry name" value="Bap31/Bap29_C"/>
</dbReference>
<evidence type="ECO:0000256" key="3">
    <source>
        <dbReference type="ARBA" id="ARBA00022448"/>
    </source>
</evidence>
<feature type="transmembrane region" description="Helical" evidence="11">
    <location>
        <begin position="116"/>
        <end position="141"/>
    </location>
</feature>
<dbReference type="OrthoDB" id="435607at2759"/>
<evidence type="ECO:0000256" key="1">
    <source>
        <dbReference type="ARBA" id="ARBA00004477"/>
    </source>
</evidence>
<keyword evidence="10 11" id="KW-0472">Membrane</keyword>
<dbReference type="AlphaFoldDB" id="A0A1E3PHS3"/>
<dbReference type="EMBL" id="KV454410">
    <property type="protein sequence ID" value="ODQ64961.1"/>
    <property type="molecule type" value="Genomic_DNA"/>
</dbReference>
<proteinExistence type="inferred from homology"/>
<dbReference type="Pfam" id="PF05529">
    <property type="entry name" value="Bap31"/>
    <property type="match status" value="1"/>
</dbReference>
<sequence length="220" mass="25026">MTLYYTLVFLILIFEMLFFLILVTPLPYRIRRNLMLCLSQINQFDKLILGLKFTFVFILILFIDSVNRVYSVQQDFYTAGEAGGAVGVGNAATAGAGFINADRSEIQARKFYAQRNMYLCGFTLFLTLILNRTYVMVFELLELKEQHKALKDGSNQAVGDDTIAKANEEKLEKLTQDRIKKDKELSALKSQSESLGKEYERVSDELNSKQGVTLGDKKKD</sequence>
<dbReference type="Proteomes" id="UP000095009">
    <property type="component" value="Unassembled WGS sequence"/>
</dbReference>
<evidence type="ECO:0000256" key="7">
    <source>
        <dbReference type="ARBA" id="ARBA00022927"/>
    </source>
</evidence>
<dbReference type="GO" id="GO:0006886">
    <property type="term" value="P:intracellular protein transport"/>
    <property type="evidence" value="ECO:0007669"/>
    <property type="project" value="UniProtKB-UniRule"/>
</dbReference>
<evidence type="ECO:0000256" key="10">
    <source>
        <dbReference type="ARBA" id="ARBA00023136"/>
    </source>
</evidence>
<feature type="region of interest" description="Disordered" evidence="12">
    <location>
        <begin position="185"/>
        <end position="220"/>
    </location>
</feature>
<keyword evidence="15" id="KW-0675">Receptor</keyword>
<evidence type="ECO:0000259" key="13">
    <source>
        <dbReference type="Pfam" id="PF05529"/>
    </source>
</evidence>
<keyword evidence="5 11" id="KW-0256">Endoplasmic reticulum</keyword>
<keyword evidence="16" id="KW-1185">Reference proteome</keyword>
<keyword evidence="3 11" id="KW-0813">Transport</keyword>
<evidence type="ECO:0000256" key="8">
    <source>
        <dbReference type="ARBA" id="ARBA00022989"/>
    </source>
</evidence>
<dbReference type="InterPro" id="IPR040463">
    <property type="entry name" value="BAP29/BAP31_N"/>
</dbReference>
<keyword evidence="8 11" id="KW-1133">Transmembrane helix</keyword>
<feature type="compositionally biased region" description="Basic and acidic residues" evidence="12">
    <location>
        <begin position="195"/>
        <end position="207"/>
    </location>
</feature>
<accession>A0A1E3PHS3</accession>
<evidence type="ECO:0000256" key="11">
    <source>
        <dbReference type="RuleBase" id="RU367026"/>
    </source>
</evidence>
<dbReference type="PANTHER" id="PTHR12701">
    <property type="entry name" value="BCR-ASSOCIATED PROTEIN, BAP"/>
    <property type="match status" value="1"/>
</dbReference>
<name>A0A1E3PHS3_9ASCO</name>
<feature type="transmembrane region" description="Helical" evidence="11">
    <location>
        <begin position="6"/>
        <end position="26"/>
    </location>
</feature>
<evidence type="ECO:0000256" key="6">
    <source>
        <dbReference type="ARBA" id="ARBA00022892"/>
    </source>
</evidence>
<dbReference type="STRING" id="857566.A0A1E3PHS3"/>